<gene>
    <name evidence="2" type="ORF">GT747_02290</name>
    <name evidence="3" type="ORF">SAMN05444424_0256</name>
</gene>
<evidence type="ECO:0000256" key="1">
    <source>
        <dbReference type="SAM" id="Phobius"/>
    </source>
</evidence>
<dbReference type="Proteomes" id="UP000184089">
    <property type="component" value="Unassembled WGS sequence"/>
</dbReference>
<proteinExistence type="predicted"/>
<name>A0AAQ1MB84_9FIRM</name>
<protein>
    <submittedName>
        <fullName evidence="3">Uncharacterized protein</fullName>
    </submittedName>
</protein>
<feature type="transmembrane region" description="Helical" evidence="1">
    <location>
        <begin position="130"/>
        <end position="150"/>
    </location>
</feature>
<dbReference type="Proteomes" id="UP000474718">
    <property type="component" value="Unassembled WGS sequence"/>
</dbReference>
<dbReference type="EMBL" id="FQVY01000001">
    <property type="protein sequence ID" value="SHF66595.1"/>
    <property type="molecule type" value="Genomic_DNA"/>
</dbReference>
<evidence type="ECO:0000313" key="3">
    <source>
        <dbReference type="EMBL" id="SHF66595.1"/>
    </source>
</evidence>
<accession>A0AAQ1MB84</accession>
<evidence type="ECO:0000313" key="2">
    <source>
        <dbReference type="EMBL" id="MZL68606.1"/>
    </source>
</evidence>
<dbReference type="AlphaFoldDB" id="A0AAQ1MB84"/>
<evidence type="ECO:0000313" key="5">
    <source>
        <dbReference type="Proteomes" id="UP000474718"/>
    </source>
</evidence>
<reference evidence="4" key="2">
    <citation type="submission" date="2016-11" db="EMBL/GenBank/DDBJ databases">
        <authorList>
            <person name="Jaros S."/>
            <person name="Januszkiewicz K."/>
            <person name="Wedrychowicz H."/>
        </authorList>
    </citation>
    <scope>NUCLEOTIDE SEQUENCE [LARGE SCALE GENOMIC DNA]</scope>
    <source>
        <strain evidence="4">DSM 4029</strain>
    </source>
</reference>
<reference evidence="2 5" key="3">
    <citation type="journal article" date="2019" name="Nat. Med.">
        <title>A library of human gut bacterial isolates paired with longitudinal multiomics data enables mechanistic microbiome research.</title>
        <authorList>
            <person name="Poyet M."/>
            <person name="Groussin M."/>
            <person name="Gibbons S.M."/>
            <person name="Avila-Pacheco J."/>
            <person name="Jiang X."/>
            <person name="Kearney S.M."/>
            <person name="Perrotta A.R."/>
            <person name="Berdy B."/>
            <person name="Zhao S."/>
            <person name="Lieberman T.D."/>
            <person name="Swanson P.K."/>
            <person name="Smith M."/>
            <person name="Roesemann S."/>
            <person name="Alexander J.E."/>
            <person name="Rich S.A."/>
            <person name="Livny J."/>
            <person name="Vlamakis H."/>
            <person name="Clish C."/>
            <person name="Bullock K."/>
            <person name="Deik A."/>
            <person name="Scott J."/>
            <person name="Pierce K.A."/>
            <person name="Xavier R.J."/>
            <person name="Alm E.J."/>
        </authorList>
    </citation>
    <scope>NUCLEOTIDE SEQUENCE [LARGE SCALE GENOMIC DNA]</scope>
    <source>
        <strain evidence="2 5">BIOML-A2</strain>
    </source>
</reference>
<keyword evidence="5" id="KW-1185">Reference proteome</keyword>
<dbReference type="RefSeq" id="WP_021659328.1">
    <property type="nucleotide sequence ID" value="NZ_FQVY01000001.1"/>
</dbReference>
<feature type="transmembrane region" description="Helical" evidence="1">
    <location>
        <begin position="106"/>
        <end position="124"/>
    </location>
</feature>
<comment type="caution">
    <text evidence="3">The sequence shown here is derived from an EMBL/GenBank/DDBJ whole genome shotgun (WGS) entry which is preliminary data.</text>
</comment>
<sequence length="162" mass="17032">MQQLIYRMPRRGAQPQKAAPKRRVGPAFAALSVLYIAALWLLFCAGEGALCRWTEGLAATWGEGSALGGLLAGAPAILGALALGGYLLFSLLVLAGHPRAHRWLQGMGAAFCLLGGCALLPLGAGGWRALFLPLVQSGALLCFLGSYAHIARKKSHRATRGR</sequence>
<evidence type="ECO:0000313" key="4">
    <source>
        <dbReference type="Proteomes" id="UP000184089"/>
    </source>
</evidence>
<reference evidence="3" key="1">
    <citation type="submission" date="2016-11" db="EMBL/GenBank/DDBJ databases">
        <authorList>
            <person name="Varghese N."/>
            <person name="Submissions S."/>
        </authorList>
    </citation>
    <scope>NUCLEOTIDE SEQUENCE</scope>
    <source>
        <strain evidence="3">DSM 4029</strain>
    </source>
</reference>
<organism evidence="3 4">
    <name type="scientific">Bittarella massiliensis</name>
    <name type="common">ex Durand et al. 2017</name>
    <dbReference type="NCBI Taxonomy" id="1720313"/>
    <lineage>
        <taxon>Bacteria</taxon>
        <taxon>Bacillati</taxon>
        <taxon>Bacillota</taxon>
        <taxon>Clostridia</taxon>
        <taxon>Eubacteriales</taxon>
        <taxon>Oscillospiraceae</taxon>
        <taxon>Bittarella (ex Durand et al. 2017)</taxon>
    </lineage>
</organism>
<keyword evidence="1" id="KW-0812">Transmembrane</keyword>
<feature type="transmembrane region" description="Helical" evidence="1">
    <location>
        <begin position="70"/>
        <end position="94"/>
    </location>
</feature>
<dbReference type="EMBL" id="WWVX01000001">
    <property type="protein sequence ID" value="MZL68606.1"/>
    <property type="molecule type" value="Genomic_DNA"/>
</dbReference>
<keyword evidence="1" id="KW-0472">Membrane</keyword>
<keyword evidence="1" id="KW-1133">Transmembrane helix</keyword>
<feature type="transmembrane region" description="Helical" evidence="1">
    <location>
        <begin position="27"/>
        <end position="50"/>
    </location>
</feature>